<sequence>MKIKVKIAPANVILTERNLQKGGPGQRLAVHEVRRISDAYVPFLNGPLKNTAIETTYCIKYITPYAKKNYEENKGKGLRGKHWDKRAFADRGREVLVSIARFVGGKPK</sequence>
<dbReference type="Proteomes" id="UP000635828">
    <property type="component" value="Unassembled WGS sequence"/>
</dbReference>
<dbReference type="EMBL" id="JACOOS010000013">
    <property type="protein sequence ID" value="MBC5678195.1"/>
    <property type="molecule type" value="Genomic_DNA"/>
</dbReference>
<evidence type="ECO:0000313" key="1">
    <source>
        <dbReference type="EMBL" id="MBC5678195.1"/>
    </source>
</evidence>
<dbReference type="GeneID" id="69468760"/>
<comment type="caution">
    <text evidence="1">The sequence shown here is derived from an EMBL/GenBank/DDBJ whole genome shotgun (WGS) entry which is preliminary data.</text>
</comment>
<dbReference type="RefSeq" id="WP_006566281.1">
    <property type="nucleotide sequence ID" value="NZ_JACOOS010000013.1"/>
</dbReference>
<gene>
    <name evidence="1" type="ORF">H8S22_11460</name>
</gene>
<evidence type="ECO:0000313" key="2">
    <source>
        <dbReference type="Proteomes" id="UP000635828"/>
    </source>
</evidence>
<reference evidence="1 2" key="1">
    <citation type="submission" date="2020-08" db="EMBL/GenBank/DDBJ databases">
        <title>Genome public.</title>
        <authorList>
            <person name="Liu C."/>
            <person name="Sun Q."/>
        </authorList>
    </citation>
    <scope>NUCLEOTIDE SEQUENCE [LARGE SCALE GENOMIC DNA]</scope>
    <source>
        <strain evidence="1 2">NSJ-7</strain>
    </source>
</reference>
<accession>A0ABR7FSL5</accession>
<dbReference type="Pfam" id="PF11114">
    <property type="entry name" value="Minor_capsid_2"/>
    <property type="match status" value="1"/>
</dbReference>
<keyword evidence="2" id="KW-1185">Reference proteome</keyword>
<proteinExistence type="predicted"/>
<dbReference type="InterPro" id="IPR021080">
    <property type="entry name" value="Minor_capsid_protein"/>
</dbReference>
<protein>
    <submittedName>
        <fullName evidence="1">Capsid protein</fullName>
    </submittedName>
</protein>
<organism evidence="1 2">
    <name type="scientific">Anaerostipes hominis</name>
    <name type="common">ex Liu et al. 2021</name>
    <dbReference type="NCBI Taxonomy" id="2763018"/>
    <lineage>
        <taxon>Bacteria</taxon>
        <taxon>Bacillati</taxon>
        <taxon>Bacillota</taxon>
        <taxon>Clostridia</taxon>
        <taxon>Lachnospirales</taxon>
        <taxon>Lachnospiraceae</taxon>
        <taxon>Anaerostipes</taxon>
    </lineage>
</organism>
<name>A0ABR7FSL5_9FIRM</name>